<dbReference type="PANTHER" id="PTHR46022:SF3">
    <property type="entry name" value="PROTEIN PATCHED HOMOLOG 2"/>
    <property type="match status" value="1"/>
</dbReference>
<keyword evidence="6" id="KW-0675">Receptor</keyword>
<feature type="region of interest" description="Disordered" evidence="8">
    <location>
        <begin position="1401"/>
        <end position="1445"/>
    </location>
</feature>
<feature type="transmembrane region" description="Helical" evidence="9">
    <location>
        <begin position="550"/>
        <end position="575"/>
    </location>
</feature>
<comment type="caution">
    <text evidence="11">The sequence shown here is derived from an EMBL/GenBank/DDBJ whole genome shotgun (WGS) entry which is preliminary data.</text>
</comment>
<dbReference type="NCBIfam" id="TIGR00918">
    <property type="entry name" value="2A060602"/>
    <property type="match status" value="1"/>
</dbReference>
<dbReference type="Pfam" id="PF12349">
    <property type="entry name" value="Sterol-sensing"/>
    <property type="match status" value="1"/>
</dbReference>
<comment type="subcellular location">
    <subcellularLocation>
        <location evidence="1">Membrane</location>
        <topology evidence="1">Multi-pass membrane protein</topology>
    </subcellularLocation>
</comment>
<reference evidence="11 12" key="1">
    <citation type="submission" date="2019-04" db="EMBL/GenBank/DDBJ databases">
        <title>Chromosome genome assembly for Takifugu flavidus.</title>
        <authorList>
            <person name="Xiao S."/>
        </authorList>
    </citation>
    <scope>NUCLEOTIDE SEQUENCE [LARGE SCALE GENOMIC DNA]</scope>
    <source>
        <strain evidence="11">HTHZ2018</strain>
        <tissue evidence="11">Muscle</tissue>
    </source>
</reference>
<protein>
    <submittedName>
        <fullName evidence="11">Protein patched-like protein 1</fullName>
    </submittedName>
</protein>
<feature type="region of interest" description="Disordered" evidence="8">
    <location>
        <begin position="1685"/>
        <end position="1729"/>
    </location>
</feature>
<dbReference type="GO" id="GO:0005886">
    <property type="term" value="C:plasma membrane"/>
    <property type="evidence" value="ECO:0007669"/>
    <property type="project" value="TreeGrafter"/>
</dbReference>
<dbReference type="InterPro" id="IPR004766">
    <property type="entry name" value="TM_rcpt_patched"/>
</dbReference>
<dbReference type="GO" id="GO:0097108">
    <property type="term" value="F:hedgehog family protein binding"/>
    <property type="evidence" value="ECO:0007669"/>
    <property type="project" value="TreeGrafter"/>
</dbReference>
<evidence type="ECO:0000256" key="1">
    <source>
        <dbReference type="ARBA" id="ARBA00004141"/>
    </source>
</evidence>
<evidence type="ECO:0000313" key="12">
    <source>
        <dbReference type="Proteomes" id="UP000324091"/>
    </source>
</evidence>
<accession>A0A5C6P2I2</accession>
<keyword evidence="4 9" id="KW-1133">Transmembrane helix</keyword>
<dbReference type="GO" id="GO:0005119">
    <property type="term" value="F:smoothened binding"/>
    <property type="evidence" value="ECO:0007669"/>
    <property type="project" value="TreeGrafter"/>
</dbReference>
<feature type="transmembrane region" description="Helical" evidence="9">
    <location>
        <begin position="729"/>
        <end position="749"/>
    </location>
</feature>
<name>A0A5C6P2I2_9TELE</name>
<evidence type="ECO:0000256" key="5">
    <source>
        <dbReference type="ARBA" id="ARBA00023136"/>
    </source>
</evidence>
<comment type="similarity">
    <text evidence="2">Belongs to the patched family.</text>
</comment>
<dbReference type="Proteomes" id="UP000324091">
    <property type="component" value="Chromosome 15"/>
</dbReference>
<feature type="transmembrane region" description="Helical" evidence="9">
    <location>
        <begin position="449"/>
        <end position="474"/>
    </location>
</feature>
<feature type="compositionally biased region" description="Basic and acidic residues" evidence="8">
    <location>
        <begin position="1494"/>
        <end position="1515"/>
    </location>
</feature>
<keyword evidence="3 9" id="KW-0812">Transmembrane</keyword>
<feature type="transmembrane region" description="Helical" evidence="9">
    <location>
        <begin position="1125"/>
        <end position="1150"/>
    </location>
</feature>
<feature type="transmembrane region" description="Helical" evidence="9">
    <location>
        <begin position="1240"/>
        <end position="1266"/>
    </location>
</feature>
<feature type="transmembrane region" description="Helical" evidence="9">
    <location>
        <begin position="418"/>
        <end position="437"/>
    </location>
</feature>
<proteinExistence type="inferred from homology"/>
<feature type="region of interest" description="Disordered" evidence="8">
    <location>
        <begin position="1484"/>
        <end position="1515"/>
    </location>
</feature>
<evidence type="ECO:0000256" key="2">
    <source>
        <dbReference type="ARBA" id="ARBA00005585"/>
    </source>
</evidence>
<feature type="transmembrane region" description="Helical" evidence="9">
    <location>
        <begin position="522"/>
        <end position="544"/>
    </location>
</feature>
<dbReference type="GO" id="GO:0008158">
    <property type="term" value="F:hedgehog receptor activity"/>
    <property type="evidence" value="ECO:0007669"/>
    <property type="project" value="InterPro"/>
</dbReference>
<gene>
    <name evidence="11" type="ORF">D4764_15G0013500</name>
</gene>
<evidence type="ECO:0000313" key="11">
    <source>
        <dbReference type="EMBL" id="TWW73954.1"/>
    </source>
</evidence>
<feature type="compositionally biased region" description="Low complexity" evidence="8">
    <location>
        <begin position="1306"/>
        <end position="1316"/>
    </location>
</feature>
<dbReference type="FunFam" id="1.20.1640.10:FF:000003">
    <property type="entry name" value="protein patched homolog 1"/>
    <property type="match status" value="1"/>
</dbReference>
<evidence type="ECO:0000256" key="6">
    <source>
        <dbReference type="ARBA" id="ARBA00023170"/>
    </source>
</evidence>
<feature type="compositionally biased region" description="Polar residues" evidence="8">
    <location>
        <begin position="1418"/>
        <end position="1445"/>
    </location>
</feature>
<evidence type="ECO:0000256" key="3">
    <source>
        <dbReference type="ARBA" id="ARBA00022692"/>
    </source>
</evidence>
<evidence type="ECO:0000259" key="10">
    <source>
        <dbReference type="PROSITE" id="PS50156"/>
    </source>
</evidence>
<dbReference type="InterPro" id="IPR000731">
    <property type="entry name" value="SSD"/>
</dbReference>
<dbReference type="PROSITE" id="PS50156">
    <property type="entry name" value="SSD"/>
    <property type="match status" value="1"/>
</dbReference>
<evidence type="ECO:0000256" key="8">
    <source>
        <dbReference type="SAM" id="MobiDB-lite"/>
    </source>
</evidence>
<keyword evidence="5 9" id="KW-0472">Membrane</keyword>
<sequence length="1895" mass="207755">MASDRGVPGVYGDFPPSFRSLPPPPADPELLRRINYCHAAFALKQISQGKVRQKTPMWLRARLQALLFTLGCYIQRHCGKLLFIGLLVFGALSVGLRVATIETNIEELWVKSGSRVTAELRYTREKQGEDAVFTSQMLIQTPKEEGANILTQEALLVHMEAALSASEVKVSLFGKTWDLNKICYKSGVPIIENVMIERMIEKLFPCMIITPLDCFWDGSKLQRGSVYLPGYGYIKWMNQDPVALVEDIGRFFSLEGLKKMLDKSKVGHAYMDRPCLHPSDRECPSSAPNKATGESPDIARHLQGGCHGFSKKFMHWQEELILGGRVGGSEDALLSAEALQTTFLLMSPKQLYEHFKDDYEIHNINWSEEKAKAILESWQREFISVVHKSVPDNSNHSIHAFSTTTFDDIMQSFSNVSVIRVAVGYLLMLAYACMTLLRWDSTKSQGAVGLAGVLLMALSVAAGLGLCSLLGLSFNAATTQVLPFLALGIGVDDMFLLAHSFRETGSDVPVEERTGSCLRRSGTSVALTSINNMTAFFMAALVPIPGLRVFSLQAAIVVVFNLVTVLLIFPAILSLDLYRREAKRLDILCCLYMPCADQVTPLSPNELSDAGAQSPSPTAATASTRFTTTVQSFTECDKEGQHIVTILHSTSQISSSSPSTISCPRSQSQDPFGSQLFTPSSGSTRNLFTQVEESKLGKKLTSAACLNWNLSSFARDKYAPLLLKPKSKVAVMIFFLGLLGLSLYGTTMVHDGLYLTDVVPRDTKEYKFIDAQFKYFSSYNMYLVTMEGFDYTRSQNLLFQLHDAFSGVKYVVKDSSNKLPNMWLHFFQEWLKGSVIPSQEDEQVSENQTRQSVEAPGCFKAPPGLQDAFDDDWQAGRLNSGGYLNGTEDGILAYKLLLQTGSEKEPLNYKLLTSRRLLTAEGLIPPEVFYIYLTAWVSNDPLGYAASQANFYPPPREWMHDMYDATGENLRIPAAEPLEFAQFPFYLNNLRQTSDFVEVIESVRAICEEFSRKGVLSYPDGYPFLFWEQYIGLRHWFLLSITVALTCTFLVCAILLFNPWIAGIIGVRERLGDRTDLPSCDLGLPDPSIKDVCVQERERKRVFVLATMTVELFGIMGLINIKLSAIPVVILIAAVGIGVEFTVHIAMGFLTATGTRDQRAAAALEHMFAPVFDGAVSTLLGVLMLAGSEFEFIICCPTSQEEALWGSLCVSSAVSSARLAAVSIPVSLRSVPVEVASSALVYFFAVLVILTMLGVLNGLVLLPVLLSIMGPPAEGPADDTASRRPVPSPEPLLPPPMTHHGHYKSPHSPQPSSGQQAFSESEYSEATTSGVGESCRCCDSSQFSPTSDILLEASEDPSFPKLKVVKTFKDDAAGRLHCLPLGSQFTCWDETKQEQLHNLQRLQVPPNPHLPRDRAQNPGRTSQSAPHLQNSRGSQPKRTNRQSYSSPALLVQHSLNGGPVTTVTATASVTVAVHPTLPGATYQGYTQEGFDTDTESHCAESSKRTREMSPPKRDSLELQDLEGTEPERQLGQGQGQSLAAKDPLAGPRLRSLVKCPAASHHAPDSWTPGLPDSWTPGLMDSWTPRLLDSWTPGLLDSWTPGLLDSWTPGLPDSWTIGLPDSWTPGLLDSWTPRLLDSQTPGLLDYWTPRLLDSWTPGLPDSQAPGLPGSWTPGLLGSRTPRLLDSWTPGLPDSQAPGLLDSWAPGLPGSWTQSSARPSQHLPPVTPRTPGLLRARQGCCVHAVRKLHSGVPIVASPQIKGGEPGVPIVPSPQIKGREPGVPIVPSPQIKGREPGVPIVPSPQIKGREPGVPIVPSPQIKGREPGVPIVPSPLLYRLVWTCPLVWTPELPLVTPLSLVPWGLWSLLSTMVSSPPASSCTRFSFFRVVLLRVQLESL</sequence>
<organism evidence="11 12">
    <name type="scientific">Takifugu flavidus</name>
    <name type="common">sansaifugu</name>
    <dbReference type="NCBI Taxonomy" id="433684"/>
    <lineage>
        <taxon>Eukaryota</taxon>
        <taxon>Metazoa</taxon>
        <taxon>Chordata</taxon>
        <taxon>Craniata</taxon>
        <taxon>Vertebrata</taxon>
        <taxon>Euteleostomi</taxon>
        <taxon>Actinopterygii</taxon>
        <taxon>Neopterygii</taxon>
        <taxon>Teleostei</taxon>
        <taxon>Neoteleostei</taxon>
        <taxon>Acanthomorphata</taxon>
        <taxon>Eupercaria</taxon>
        <taxon>Tetraodontiformes</taxon>
        <taxon>Tetradontoidea</taxon>
        <taxon>Tetraodontidae</taxon>
        <taxon>Takifugu</taxon>
    </lineage>
</organism>
<evidence type="ECO:0000256" key="4">
    <source>
        <dbReference type="ARBA" id="ARBA00022989"/>
    </source>
</evidence>
<dbReference type="SUPFAM" id="SSF82866">
    <property type="entry name" value="Multidrug efflux transporter AcrB transmembrane domain"/>
    <property type="match status" value="2"/>
</dbReference>
<dbReference type="PANTHER" id="PTHR46022">
    <property type="entry name" value="PROTEIN PATCHED"/>
    <property type="match status" value="1"/>
</dbReference>
<feature type="region of interest" description="Disordered" evidence="8">
    <location>
        <begin position="1274"/>
        <end position="1325"/>
    </location>
</feature>
<evidence type="ECO:0000256" key="9">
    <source>
        <dbReference type="SAM" id="Phobius"/>
    </source>
</evidence>
<dbReference type="EMBL" id="RHFK02000007">
    <property type="protein sequence ID" value="TWW73954.1"/>
    <property type="molecule type" value="Genomic_DNA"/>
</dbReference>
<feature type="transmembrane region" description="Helical" evidence="9">
    <location>
        <begin position="1102"/>
        <end position="1119"/>
    </location>
</feature>
<dbReference type="Gene3D" id="1.20.1640.10">
    <property type="entry name" value="Multidrug efflux transporter AcrB transmembrane domain"/>
    <property type="match status" value="2"/>
</dbReference>
<keyword evidence="12" id="KW-1185">Reference proteome</keyword>
<feature type="transmembrane region" description="Helical" evidence="9">
    <location>
        <begin position="1036"/>
        <end position="1061"/>
    </location>
</feature>
<feature type="domain" description="SSD" evidence="10">
    <location>
        <begin position="417"/>
        <end position="575"/>
    </location>
</feature>
<dbReference type="GO" id="GO:0045879">
    <property type="term" value="P:negative regulation of smoothened signaling pathway"/>
    <property type="evidence" value="ECO:0007669"/>
    <property type="project" value="TreeGrafter"/>
</dbReference>
<dbReference type="InterPro" id="IPR053958">
    <property type="entry name" value="HMGCR/SNAP/NPC1-like_SSD"/>
</dbReference>
<keyword evidence="7" id="KW-0325">Glycoprotein</keyword>
<feature type="transmembrane region" description="Helical" evidence="9">
    <location>
        <begin position="480"/>
        <end position="501"/>
    </location>
</feature>
<feature type="compositionally biased region" description="Pro residues" evidence="8">
    <location>
        <begin position="1286"/>
        <end position="1297"/>
    </location>
</feature>
<evidence type="ECO:0000256" key="7">
    <source>
        <dbReference type="ARBA" id="ARBA00023180"/>
    </source>
</evidence>